<sequence>MQNVFTTDFPVEWGDCDEAGIVFYPNYFYWLDCTFQRLLRSRGLGQRENQAEFGAVTPLVDAGMQFRAPVRYDESIRVEAQIACWEEKRFRIEYRVLSGEKLIAEGYEVRAWAVLTQGSLRGAPIAEEFKRRMT</sequence>
<evidence type="ECO:0000313" key="1">
    <source>
        <dbReference type="EMBL" id="MUZ75931.1"/>
    </source>
</evidence>
<organism evidence="1 2">
    <name type="scientific">Agrobacterium vitis</name>
    <name type="common">Rhizobium vitis</name>
    <dbReference type="NCBI Taxonomy" id="373"/>
    <lineage>
        <taxon>Bacteria</taxon>
        <taxon>Pseudomonadati</taxon>
        <taxon>Pseudomonadota</taxon>
        <taxon>Alphaproteobacteria</taxon>
        <taxon>Hyphomicrobiales</taxon>
        <taxon>Rhizobiaceae</taxon>
        <taxon>Rhizobium/Agrobacterium group</taxon>
        <taxon>Agrobacterium</taxon>
    </lineage>
</organism>
<comment type="caution">
    <text evidence="1">The sequence shown here is derived from an EMBL/GenBank/DDBJ whole genome shotgun (WGS) entry which is preliminary data.</text>
</comment>
<reference evidence="1 2" key="1">
    <citation type="submission" date="2019-12" db="EMBL/GenBank/DDBJ databases">
        <title>Whole-genome sequencing of Allorhizobium vitis.</title>
        <authorList>
            <person name="Gan H.M."/>
            <person name="Szegedi E."/>
            <person name="Burr T."/>
            <person name="Savka M.A."/>
        </authorList>
    </citation>
    <scope>NUCLEOTIDE SEQUENCE [LARGE SCALE GENOMIC DNA]</scope>
    <source>
        <strain evidence="1 2">CG516</strain>
    </source>
</reference>
<dbReference type="InterPro" id="IPR029069">
    <property type="entry name" value="HotDog_dom_sf"/>
</dbReference>
<dbReference type="AlphaFoldDB" id="A0A6L6VLK5"/>
<accession>A0A6L6VLK5</accession>
<dbReference type="EMBL" id="WPHR01000040">
    <property type="protein sequence ID" value="MUZ75931.1"/>
    <property type="molecule type" value="Genomic_DNA"/>
</dbReference>
<dbReference type="SUPFAM" id="SSF54637">
    <property type="entry name" value="Thioesterase/thiol ester dehydrase-isomerase"/>
    <property type="match status" value="1"/>
</dbReference>
<proteinExistence type="predicted"/>
<dbReference type="Proteomes" id="UP000477951">
    <property type="component" value="Unassembled WGS sequence"/>
</dbReference>
<gene>
    <name evidence="1" type="ORF">GOZ90_25040</name>
</gene>
<dbReference type="CDD" id="cd00586">
    <property type="entry name" value="4HBT"/>
    <property type="match status" value="1"/>
</dbReference>
<dbReference type="Pfam" id="PF13279">
    <property type="entry name" value="4HBT_2"/>
    <property type="match status" value="1"/>
</dbReference>
<evidence type="ECO:0000313" key="2">
    <source>
        <dbReference type="Proteomes" id="UP000477951"/>
    </source>
</evidence>
<dbReference type="Gene3D" id="3.10.129.10">
    <property type="entry name" value="Hotdog Thioesterase"/>
    <property type="match status" value="1"/>
</dbReference>
<dbReference type="RefSeq" id="WP_156616474.1">
    <property type="nucleotide sequence ID" value="NZ_WPHR01000040.1"/>
</dbReference>
<protein>
    <submittedName>
        <fullName evidence="1">Acyl-CoA thioesterase</fullName>
    </submittedName>
</protein>
<name>A0A6L6VLK5_AGRVI</name>